<feature type="transmembrane region" description="Helical" evidence="8">
    <location>
        <begin position="537"/>
        <end position="556"/>
    </location>
</feature>
<keyword evidence="2 8" id="KW-0813">Transport</keyword>
<dbReference type="STRING" id="376733.SAMN04487972_10688"/>
<dbReference type="PANTHER" id="PTHR43357:SF3">
    <property type="entry name" value="FE(3+)-TRANSPORT SYSTEM PERMEASE PROTEIN FBPB 2"/>
    <property type="match status" value="1"/>
</dbReference>
<accession>A0A099F5F6</accession>
<evidence type="ECO:0000256" key="5">
    <source>
        <dbReference type="ARBA" id="ARBA00022692"/>
    </source>
</evidence>
<comment type="caution">
    <text evidence="10">The sequence shown here is derived from an EMBL/GenBank/DDBJ whole genome shotgun (WGS) entry which is preliminary data.</text>
</comment>
<feature type="transmembrane region" description="Helical" evidence="8">
    <location>
        <begin position="256"/>
        <end position="277"/>
    </location>
</feature>
<evidence type="ECO:0000256" key="6">
    <source>
        <dbReference type="ARBA" id="ARBA00022989"/>
    </source>
</evidence>
<name>A0A099F5F6_9RHOB</name>
<protein>
    <recommendedName>
        <fullName evidence="9">ABC transmembrane type-1 domain-containing protein</fullName>
    </recommendedName>
</protein>
<reference evidence="10 11" key="1">
    <citation type="submission" date="2014-09" db="EMBL/GenBank/DDBJ databases">
        <authorList>
            <person name="McGinnis J.M."/>
            <person name="Wolfgang W.J."/>
        </authorList>
    </citation>
    <scope>NUCLEOTIDE SEQUENCE [LARGE SCALE GENOMIC DNA]</scope>
    <source>
        <strain evidence="10 11">JCM 14014</strain>
    </source>
</reference>
<dbReference type="Proteomes" id="UP000029846">
    <property type="component" value="Unassembled WGS sequence"/>
</dbReference>
<organism evidence="10 11">
    <name type="scientific">Paracoccus halophilus</name>
    <dbReference type="NCBI Taxonomy" id="376733"/>
    <lineage>
        <taxon>Bacteria</taxon>
        <taxon>Pseudomonadati</taxon>
        <taxon>Pseudomonadota</taxon>
        <taxon>Alphaproteobacteria</taxon>
        <taxon>Rhodobacterales</taxon>
        <taxon>Paracoccaceae</taxon>
        <taxon>Paracoccus</taxon>
    </lineage>
</organism>
<keyword evidence="7 8" id="KW-0472">Membrane</keyword>
<dbReference type="SUPFAM" id="SSF161098">
    <property type="entry name" value="MetI-like"/>
    <property type="match status" value="2"/>
</dbReference>
<proteinExistence type="inferred from homology"/>
<evidence type="ECO:0000256" key="8">
    <source>
        <dbReference type="RuleBase" id="RU363032"/>
    </source>
</evidence>
<dbReference type="InterPro" id="IPR000515">
    <property type="entry name" value="MetI-like"/>
</dbReference>
<dbReference type="GO" id="GO:0005886">
    <property type="term" value="C:plasma membrane"/>
    <property type="evidence" value="ECO:0007669"/>
    <property type="project" value="UniProtKB-SubCell"/>
</dbReference>
<dbReference type="AlphaFoldDB" id="A0A099F5F6"/>
<feature type="transmembrane region" description="Helical" evidence="8">
    <location>
        <begin position="151"/>
        <end position="173"/>
    </location>
</feature>
<dbReference type="Pfam" id="PF00528">
    <property type="entry name" value="BPD_transp_1"/>
    <property type="match status" value="2"/>
</dbReference>
<keyword evidence="5 8" id="KW-0812">Transmembrane</keyword>
<feature type="transmembrane region" description="Helical" evidence="8">
    <location>
        <begin position="105"/>
        <end position="126"/>
    </location>
</feature>
<evidence type="ECO:0000256" key="1">
    <source>
        <dbReference type="ARBA" id="ARBA00004429"/>
    </source>
</evidence>
<keyword evidence="4" id="KW-0997">Cell inner membrane</keyword>
<dbReference type="InterPro" id="IPR035906">
    <property type="entry name" value="MetI-like_sf"/>
</dbReference>
<feature type="transmembrane region" description="Helical" evidence="8">
    <location>
        <begin position="303"/>
        <end position="327"/>
    </location>
</feature>
<feature type="transmembrane region" description="Helical" evidence="8">
    <location>
        <begin position="76"/>
        <end position="98"/>
    </location>
</feature>
<dbReference type="GO" id="GO:0055085">
    <property type="term" value="P:transmembrane transport"/>
    <property type="evidence" value="ECO:0007669"/>
    <property type="project" value="InterPro"/>
</dbReference>
<reference evidence="10 11" key="2">
    <citation type="submission" date="2014-10" db="EMBL/GenBank/DDBJ databases">
        <title>Paracoccus sanguinis sp. nov., isolated from clinical specimens of New York State patients.</title>
        <authorList>
            <person name="Mingle L.A."/>
            <person name="Cole J.A."/>
            <person name="Lapierre P."/>
            <person name="Musser K.A."/>
        </authorList>
    </citation>
    <scope>NUCLEOTIDE SEQUENCE [LARGE SCALE GENOMIC DNA]</scope>
    <source>
        <strain evidence="10 11">JCM 14014</strain>
    </source>
</reference>
<feature type="transmembrane region" description="Helical" evidence="8">
    <location>
        <begin position="425"/>
        <end position="444"/>
    </location>
</feature>
<keyword evidence="6 8" id="KW-1133">Transmembrane helix</keyword>
<feature type="transmembrane region" description="Helical" evidence="8">
    <location>
        <begin position="18"/>
        <end position="38"/>
    </location>
</feature>
<evidence type="ECO:0000313" key="10">
    <source>
        <dbReference type="EMBL" id="KGJ05377.1"/>
    </source>
</evidence>
<comment type="similarity">
    <text evidence="8">Belongs to the binding-protein-dependent transport system permease family.</text>
</comment>
<sequence>MTSSAADRADRRGLPGGVLWIAALLALYVAVTGLWPLLRLFALALAPGEEGQALGLLAETLGGRAFQRAFWNTLSASAGSVVVSTVLGMALALATGLLRMPGRAVIGFLALSPLLIPSQIMALAWIELMGSSSAVLSPLGLAPPPGRPNPLYSGAGVAWLMGLEHMPLVFIAVRASLSAIPADLVEAARIAGASAGRITRRIVLPLTLPAAAAGAVLAFAAAVGNFGVPALLGIPGRFPVLTTLIYQRLNGFGPGVIGRVAAMALVLVLMAAAALALRQIILRALAVPLAAGARFQGFAPGRWSWLPVVLVWLVLLWLAVLPIMALLTTALVPALGVAFGPDTASLQNFQAALANPAIRRAFANSFLLAGLAAAISALVSIALAWLSVTAKSRLARGVSGVAEAGFVVPGTVLALAMILTYLPPLPLIGISLYGTAAILLIAYLGRFLPMVLRPVEAAIIAADPALDEAARIAGAGAMRRMLLIAAPALLPAAMAGAMLVFMTAINELTLSALLWSAGHETIGVQIFSMQYEGNSTGAAALSVMALALVGVLVLLLGRFGRGLPPGTLPWQAQ</sequence>
<dbReference type="EMBL" id="JRKN01000006">
    <property type="protein sequence ID" value="KGJ05377.1"/>
    <property type="molecule type" value="Genomic_DNA"/>
</dbReference>
<evidence type="ECO:0000313" key="11">
    <source>
        <dbReference type="Proteomes" id="UP000029846"/>
    </source>
</evidence>
<comment type="subcellular location">
    <subcellularLocation>
        <location evidence="1">Cell inner membrane</location>
        <topology evidence="1">Multi-pass membrane protein</topology>
    </subcellularLocation>
    <subcellularLocation>
        <location evidence="8">Cell membrane</location>
        <topology evidence="8">Multi-pass membrane protein</topology>
    </subcellularLocation>
</comment>
<feature type="transmembrane region" description="Helical" evidence="8">
    <location>
        <begin position="202"/>
        <end position="223"/>
    </location>
</feature>
<evidence type="ECO:0000259" key="9">
    <source>
        <dbReference type="PROSITE" id="PS50928"/>
    </source>
</evidence>
<keyword evidence="3" id="KW-1003">Cell membrane</keyword>
<dbReference type="CDD" id="cd06261">
    <property type="entry name" value="TM_PBP2"/>
    <property type="match status" value="2"/>
</dbReference>
<feature type="transmembrane region" description="Helical" evidence="8">
    <location>
        <begin position="400"/>
        <end position="419"/>
    </location>
</feature>
<evidence type="ECO:0000256" key="7">
    <source>
        <dbReference type="ARBA" id="ARBA00023136"/>
    </source>
</evidence>
<dbReference type="Gene3D" id="1.10.3720.10">
    <property type="entry name" value="MetI-like"/>
    <property type="match status" value="2"/>
</dbReference>
<feature type="domain" description="ABC transmembrane type-1" evidence="9">
    <location>
        <begin position="362"/>
        <end position="556"/>
    </location>
</feature>
<keyword evidence="11" id="KW-1185">Reference proteome</keyword>
<dbReference type="PROSITE" id="PS50928">
    <property type="entry name" value="ABC_TM1"/>
    <property type="match status" value="2"/>
</dbReference>
<dbReference type="eggNOG" id="COG1178">
    <property type="taxonomic scope" value="Bacteria"/>
</dbReference>
<evidence type="ECO:0000256" key="4">
    <source>
        <dbReference type="ARBA" id="ARBA00022519"/>
    </source>
</evidence>
<feature type="domain" description="ABC transmembrane type-1" evidence="9">
    <location>
        <begin position="70"/>
        <end position="278"/>
    </location>
</feature>
<dbReference type="PANTHER" id="PTHR43357">
    <property type="entry name" value="INNER MEMBRANE ABC TRANSPORTER PERMEASE PROTEIN YDCV"/>
    <property type="match status" value="1"/>
</dbReference>
<evidence type="ECO:0000256" key="2">
    <source>
        <dbReference type="ARBA" id="ARBA00022448"/>
    </source>
</evidence>
<feature type="transmembrane region" description="Helical" evidence="8">
    <location>
        <begin position="481"/>
        <end position="505"/>
    </location>
</feature>
<gene>
    <name evidence="10" type="ORF">IT41_06300</name>
</gene>
<evidence type="ECO:0000256" key="3">
    <source>
        <dbReference type="ARBA" id="ARBA00022475"/>
    </source>
</evidence>
<feature type="transmembrane region" description="Helical" evidence="8">
    <location>
        <begin position="366"/>
        <end position="388"/>
    </location>
</feature>